<proteinExistence type="predicted"/>
<dbReference type="Gene3D" id="3.90.550.10">
    <property type="entry name" value="Spore Coat Polysaccharide Biosynthesis Protein SpsA, Chain A"/>
    <property type="match status" value="1"/>
</dbReference>
<evidence type="ECO:0000313" key="3">
    <source>
        <dbReference type="Proteomes" id="UP001419084"/>
    </source>
</evidence>
<accession>A0ABQ5M124</accession>
<dbReference type="Pfam" id="PF00483">
    <property type="entry name" value="NTP_transferase"/>
    <property type="match status" value="1"/>
</dbReference>
<dbReference type="EMBL" id="BRPJ01000004">
    <property type="protein sequence ID" value="GLB28309.1"/>
    <property type="molecule type" value="Genomic_DNA"/>
</dbReference>
<dbReference type="InterPro" id="IPR005835">
    <property type="entry name" value="NTP_transferase_dom"/>
</dbReference>
<protein>
    <submittedName>
        <fullName evidence="2">Nucleotidyltransferase</fullName>
    </submittedName>
</protein>
<evidence type="ECO:0000259" key="1">
    <source>
        <dbReference type="Pfam" id="PF00483"/>
    </source>
</evidence>
<gene>
    <name evidence="2" type="ORF">LAD12857_02320</name>
</gene>
<dbReference type="InterPro" id="IPR029044">
    <property type="entry name" value="Nucleotide-diphossugar_trans"/>
</dbReference>
<dbReference type="Proteomes" id="UP001419084">
    <property type="component" value="Unassembled WGS sequence"/>
</dbReference>
<comment type="caution">
    <text evidence="2">The sequence shown here is derived from an EMBL/GenBank/DDBJ whole genome shotgun (WGS) entry which is preliminary data.</text>
</comment>
<evidence type="ECO:0000313" key="2">
    <source>
        <dbReference type="EMBL" id="GLB28309.1"/>
    </source>
</evidence>
<name>A0ABQ5M124_9FIRM</name>
<organism evidence="2 3">
    <name type="scientific">Lacrimispora amygdalina</name>
    <dbReference type="NCBI Taxonomy" id="253257"/>
    <lineage>
        <taxon>Bacteria</taxon>
        <taxon>Bacillati</taxon>
        <taxon>Bacillota</taxon>
        <taxon>Clostridia</taxon>
        <taxon>Lachnospirales</taxon>
        <taxon>Lachnospiraceae</taxon>
        <taxon>Lacrimispora</taxon>
    </lineage>
</organism>
<dbReference type="SUPFAM" id="SSF53448">
    <property type="entry name" value="Nucleotide-diphospho-sugar transferases"/>
    <property type="match status" value="1"/>
</dbReference>
<reference evidence="2 3" key="1">
    <citation type="journal article" date="2024" name="Int. J. Syst. Evol. Microbiol.">
        <title>Lacrimispora brassicae sp. nov. isolated from fermented cabbage, and proposal of Clostridium indicum Gundawar et al. 2019 and Clostridium methoxybenzovorans Mechichi et al. 1999 as heterotypic synonyms of Lacrimispora amygdalina (Parshina et al. 2003) Haas and Blanchard 2020 and Lacrimispora indolis (McClung and McCoy 1957) Haas and Blanchard 2020, respectively.</title>
        <authorList>
            <person name="Kobayashi H."/>
            <person name="Tanizawa Y."/>
            <person name="Sakamoto M."/>
            <person name="Ohkuma M."/>
            <person name="Tohno M."/>
        </authorList>
    </citation>
    <scope>NUCLEOTIDE SEQUENCE [LARGE SCALE GENOMIC DNA]</scope>
    <source>
        <strain evidence="2 3">DSM 12857</strain>
    </source>
</reference>
<feature type="domain" description="Nucleotidyl transferase" evidence="1">
    <location>
        <begin position="13"/>
        <end position="151"/>
    </location>
</feature>
<keyword evidence="3" id="KW-1185">Reference proteome</keyword>
<sequence length="326" mass="36565">MEGREKMRDTAVVIMAAGIGSRYGNGIKQLEPVGPNGEIIMDYSIFDALEAGFNKIVFIIRKDIEKEFKEAIGKRIEKLAPVEYVFQELDNLPEGFFLPEGRVKPWGTGQAVLVCKGILKEPFVVINADDYYGKEAFIKIHDYLVTHEESIPLSFCMAGFMLGNTLSPNGDVTRGICSIDEAGNLSSVTETFHIKKQADGTVKGEDESGKQINLSDDNLVSMNMWGVTPGLFTDLEAGFIQFLKSMNDGEKKKEYLLPVLMDDLIKRGKAKVAVLKTSDKWFGVTYQEDKEEVKNQITRLIEEGKYSVDLYQTVRWFWNNRAGGTL</sequence>